<name>A0AAW1TCL9_9CHLO</name>
<sequence length="378" mass="40612">MASELSRFIDDELQKVETEEERERLISKLRVRTNAKDTRSELRASSSWQEQLLPRKRLLIIGLCSFFLVAIVAVAFTKSSSSSGGTSLDKSTEFAYGQDPDIDSKLASTYPIPGEPSTDVMKKQGEIAPPEREQGVETNTPGSPATNIRDDSGSSVPGGSSKDPLDSIPPLSPTVHKRSPPAPSTRKMGPTSPTTPATAASTGHAATPGSHAEPGTKPKMVDEESADSYGDTPAGFSEDYEDTSRIGEGLSSVDLAPTPELSEQQGKDREIEEFEARVEAQEQEQKAREREQASEEGPFNDPVFGTSPAPADEISEIDAGVEKQLMGGGVKHSPTPDAEKAMEMNELEAEREEEAEIAEERAYEEAEEAGVDMPADSG</sequence>
<feature type="compositionally biased region" description="Basic and acidic residues" evidence="1">
    <location>
        <begin position="120"/>
        <end position="135"/>
    </location>
</feature>
<evidence type="ECO:0000256" key="1">
    <source>
        <dbReference type="SAM" id="MobiDB-lite"/>
    </source>
</evidence>
<feature type="compositionally biased region" description="Low complexity" evidence="1">
    <location>
        <begin position="79"/>
        <end position="89"/>
    </location>
</feature>
<keyword evidence="4" id="KW-1185">Reference proteome</keyword>
<dbReference type="EMBL" id="JALJOV010000172">
    <property type="protein sequence ID" value="KAK9866297.1"/>
    <property type="molecule type" value="Genomic_DNA"/>
</dbReference>
<evidence type="ECO:0000313" key="3">
    <source>
        <dbReference type="EMBL" id="KAK9866297.1"/>
    </source>
</evidence>
<reference evidence="3 4" key="1">
    <citation type="journal article" date="2024" name="Nat. Commun.">
        <title>Phylogenomics reveals the evolutionary origins of lichenization in chlorophyte algae.</title>
        <authorList>
            <person name="Puginier C."/>
            <person name="Libourel C."/>
            <person name="Otte J."/>
            <person name="Skaloud P."/>
            <person name="Haon M."/>
            <person name="Grisel S."/>
            <person name="Petersen M."/>
            <person name="Berrin J.G."/>
            <person name="Delaux P.M."/>
            <person name="Dal Grande F."/>
            <person name="Keller J."/>
        </authorList>
    </citation>
    <scope>NUCLEOTIDE SEQUENCE [LARGE SCALE GENOMIC DNA]</scope>
    <source>
        <strain evidence="3 4">SAG 2523</strain>
    </source>
</reference>
<keyword evidence="2" id="KW-0812">Transmembrane</keyword>
<keyword evidence="2" id="KW-0472">Membrane</keyword>
<proteinExistence type="predicted"/>
<feature type="region of interest" description="Disordered" evidence="1">
    <location>
        <begin position="79"/>
        <end position="311"/>
    </location>
</feature>
<protein>
    <submittedName>
        <fullName evidence="3">Uncharacterized protein</fullName>
    </submittedName>
</protein>
<feature type="region of interest" description="Disordered" evidence="1">
    <location>
        <begin position="326"/>
        <end position="378"/>
    </location>
</feature>
<organism evidence="3 4">
    <name type="scientific">Apatococcus fuscideae</name>
    <dbReference type="NCBI Taxonomy" id="2026836"/>
    <lineage>
        <taxon>Eukaryota</taxon>
        <taxon>Viridiplantae</taxon>
        <taxon>Chlorophyta</taxon>
        <taxon>core chlorophytes</taxon>
        <taxon>Trebouxiophyceae</taxon>
        <taxon>Chlorellales</taxon>
        <taxon>Chlorellaceae</taxon>
        <taxon>Apatococcus</taxon>
    </lineage>
</organism>
<evidence type="ECO:0000256" key="2">
    <source>
        <dbReference type="SAM" id="Phobius"/>
    </source>
</evidence>
<keyword evidence="2" id="KW-1133">Transmembrane helix</keyword>
<feature type="compositionally biased region" description="Basic and acidic residues" evidence="1">
    <location>
        <begin position="265"/>
        <end position="293"/>
    </location>
</feature>
<feature type="transmembrane region" description="Helical" evidence="2">
    <location>
        <begin position="58"/>
        <end position="76"/>
    </location>
</feature>
<dbReference type="Proteomes" id="UP001485043">
    <property type="component" value="Unassembled WGS sequence"/>
</dbReference>
<dbReference type="AlphaFoldDB" id="A0AAW1TCL9"/>
<accession>A0AAW1TCL9</accession>
<feature type="compositionally biased region" description="Low complexity" evidence="1">
    <location>
        <begin position="189"/>
        <end position="210"/>
    </location>
</feature>
<comment type="caution">
    <text evidence="3">The sequence shown here is derived from an EMBL/GenBank/DDBJ whole genome shotgun (WGS) entry which is preliminary data.</text>
</comment>
<feature type="compositionally biased region" description="Polar residues" evidence="1">
    <location>
        <begin position="136"/>
        <end position="146"/>
    </location>
</feature>
<feature type="compositionally biased region" description="Acidic residues" evidence="1">
    <location>
        <begin position="345"/>
        <end position="357"/>
    </location>
</feature>
<gene>
    <name evidence="3" type="ORF">WJX84_005592</name>
</gene>
<evidence type="ECO:0000313" key="4">
    <source>
        <dbReference type="Proteomes" id="UP001485043"/>
    </source>
</evidence>